<feature type="compositionally biased region" description="Low complexity" evidence="1">
    <location>
        <begin position="35"/>
        <end position="44"/>
    </location>
</feature>
<proteinExistence type="predicted"/>
<reference evidence="2" key="3">
    <citation type="submission" date="2021-05" db="UniProtKB">
        <authorList>
            <consortium name="EnsemblPlants"/>
        </authorList>
    </citation>
    <scope>IDENTIFICATION</scope>
    <source>
        <strain evidence="2">cv. B73</strain>
    </source>
</reference>
<name>A0A804RLD3_MAIZE</name>
<keyword evidence="3" id="KW-1185">Reference proteome</keyword>
<dbReference type="EnsemblPlants" id="Zm00001eb419350_T001">
    <property type="protein sequence ID" value="Zm00001eb419350_P001"/>
    <property type="gene ID" value="Zm00001eb419350"/>
</dbReference>
<protein>
    <submittedName>
        <fullName evidence="2">Uncharacterized protein</fullName>
    </submittedName>
</protein>
<dbReference type="AlphaFoldDB" id="A0A804RLD3"/>
<organism evidence="2 3">
    <name type="scientific">Zea mays</name>
    <name type="common">Maize</name>
    <dbReference type="NCBI Taxonomy" id="4577"/>
    <lineage>
        <taxon>Eukaryota</taxon>
        <taxon>Viridiplantae</taxon>
        <taxon>Streptophyta</taxon>
        <taxon>Embryophyta</taxon>
        <taxon>Tracheophyta</taxon>
        <taxon>Spermatophyta</taxon>
        <taxon>Magnoliopsida</taxon>
        <taxon>Liliopsida</taxon>
        <taxon>Poales</taxon>
        <taxon>Poaceae</taxon>
        <taxon>PACMAD clade</taxon>
        <taxon>Panicoideae</taxon>
        <taxon>Andropogonodae</taxon>
        <taxon>Andropogoneae</taxon>
        <taxon>Tripsacinae</taxon>
        <taxon>Zea</taxon>
    </lineage>
</organism>
<reference evidence="3" key="1">
    <citation type="journal article" date="2009" name="Science">
        <title>The B73 maize genome: complexity, diversity, and dynamics.</title>
        <authorList>
            <person name="Schnable P.S."/>
            <person name="Ware D."/>
            <person name="Fulton R.S."/>
            <person name="Stein J.C."/>
            <person name="Wei F."/>
            <person name="Pasternak S."/>
            <person name="Liang C."/>
            <person name="Zhang J."/>
            <person name="Fulton L."/>
            <person name="Graves T.A."/>
            <person name="Minx P."/>
            <person name="Reily A.D."/>
            <person name="Courtney L."/>
            <person name="Kruchowski S.S."/>
            <person name="Tomlinson C."/>
            <person name="Strong C."/>
            <person name="Delehaunty K."/>
            <person name="Fronick C."/>
            <person name="Courtney B."/>
            <person name="Rock S.M."/>
            <person name="Belter E."/>
            <person name="Du F."/>
            <person name="Kim K."/>
            <person name="Abbott R.M."/>
            <person name="Cotton M."/>
            <person name="Levy A."/>
            <person name="Marchetto P."/>
            <person name="Ochoa K."/>
            <person name="Jackson S.M."/>
            <person name="Gillam B."/>
            <person name="Chen W."/>
            <person name="Yan L."/>
            <person name="Higginbotham J."/>
            <person name="Cardenas M."/>
            <person name="Waligorski J."/>
            <person name="Applebaum E."/>
            <person name="Phelps L."/>
            <person name="Falcone J."/>
            <person name="Kanchi K."/>
            <person name="Thane T."/>
            <person name="Scimone A."/>
            <person name="Thane N."/>
            <person name="Henke J."/>
            <person name="Wang T."/>
            <person name="Ruppert J."/>
            <person name="Shah N."/>
            <person name="Rotter K."/>
            <person name="Hodges J."/>
            <person name="Ingenthron E."/>
            <person name="Cordes M."/>
            <person name="Kohlberg S."/>
            <person name="Sgro J."/>
            <person name="Delgado B."/>
            <person name="Mead K."/>
            <person name="Chinwalla A."/>
            <person name="Leonard S."/>
            <person name="Crouse K."/>
            <person name="Collura K."/>
            <person name="Kudrna D."/>
            <person name="Currie J."/>
            <person name="He R."/>
            <person name="Angelova A."/>
            <person name="Rajasekar S."/>
            <person name="Mueller T."/>
            <person name="Lomeli R."/>
            <person name="Scara G."/>
            <person name="Ko A."/>
            <person name="Delaney K."/>
            <person name="Wissotski M."/>
            <person name="Lopez G."/>
            <person name="Campos D."/>
            <person name="Braidotti M."/>
            <person name="Ashley E."/>
            <person name="Golser W."/>
            <person name="Kim H."/>
            <person name="Lee S."/>
            <person name="Lin J."/>
            <person name="Dujmic Z."/>
            <person name="Kim W."/>
            <person name="Talag J."/>
            <person name="Zuccolo A."/>
            <person name="Fan C."/>
            <person name="Sebastian A."/>
            <person name="Kramer M."/>
            <person name="Spiegel L."/>
            <person name="Nascimento L."/>
            <person name="Zutavern T."/>
            <person name="Miller B."/>
            <person name="Ambroise C."/>
            <person name="Muller S."/>
            <person name="Spooner W."/>
            <person name="Narechania A."/>
            <person name="Ren L."/>
            <person name="Wei S."/>
            <person name="Kumari S."/>
            <person name="Faga B."/>
            <person name="Levy M.J."/>
            <person name="McMahan L."/>
            <person name="Van Buren P."/>
            <person name="Vaughn M.W."/>
            <person name="Ying K."/>
            <person name="Yeh C.-T."/>
            <person name="Emrich S.J."/>
            <person name="Jia Y."/>
            <person name="Kalyanaraman A."/>
            <person name="Hsia A.-P."/>
            <person name="Barbazuk W.B."/>
            <person name="Baucom R.S."/>
            <person name="Brutnell T.P."/>
            <person name="Carpita N.C."/>
            <person name="Chaparro C."/>
            <person name="Chia J.-M."/>
            <person name="Deragon J.-M."/>
            <person name="Estill J.C."/>
            <person name="Fu Y."/>
            <person name="Jeddeloh J.A."/>
            <person name="Han Y."/>
            <person name="Lee H."/>
            <person name="Li P."/>
            <person name="Lisch D.R."/>
            <person name="Liu S."/>
            <person name="Liu Z."/>
            <person name="Nagel D.H."/>
            <person name="McCann M.C."/>
            <person name="SanMiguel P."/>
            <person name="Myers A.M."/>
            <person name="Nettleton D."/>
            <person name="Nguyen J."/>
            <person name="Penning B.W."/>
            <person name="Ponnala L."/>
            <person name="Schneider K.L."/>
            <person name="Schwartz D.C."/>
            <person name="Sharma A."/>
            <person name="Soderlund C."/>
            <person name="Springer N.M."/>
            <person name="Sun Q."/>
            <person name="Wang H."/>
            <person name="Waterman M."/>
            <person name="Westerman R."/>
            <person name="Wolfgruber T.K."/>
            <person name="Yang L."/>
            <person name="Yu Y."/>
            <person name="Zhang L."/>
            <person name="Zhou S."/>
            <person name="Zhu Q."/>
            <person name="Bennetzen J.L."/>
            <person name="Dawe R.K."/>
            <person name="Jiang J."/>
            <person name="Jiang N."/>
            <person name="Presting G.G."/>
            <person name="Wessler S.R."/>
            <person name="Aluru S."/>
            <person name="Martienssen R.A."/>
            <person name="Clifton S.W."/>
            <person name="McCombie W.R."/>
            <person name="Wing R.A."/>
            <person name="Wilson R.K."/>
        </authorList>
    </citation>
    <scope>NUCLEOTIDE SEQUENCE [LARGE SCALE GENOMIC DNA]</scope>
    <source>
        <strain evidence="3">cv. B73</strain>
    </source>
</reference>
<feature type="region of interest" description="Disordered" evidence="1">
    <location>
        <begin position="1"/>
        <end position="20"/>
    </location>
</feature>
<dbReference type="Proteomes" id="UP000007305">
    <property type="component" value="Chromosome 10"/>
</dbReference>
<sequence>MASRDPWPRPHPHVQPLAPYPPSACRAALPHAHTSSSPLLSSPSVPQHRNYRDAPPGGELDTMERFWQQCIFNVLQCDSEVLYFQAITQNREPSTVPPGSISRISCSRRLMCPTSILLSNLSLRSLLGTLPPRLVNKA</sequence>
<accession>A0A804RLD3</accession>
<evidence type="ECO:0000313" key="3">
    <source>
        <dbReference type="Proteomes" id="UP000007305"/>
    </source>
</evidence>
<dbReference type="Gramene" id="Zm00001eb419350_T001">
    <property type="protein sequence ID" value="Zm00001eb419350_P001"/>
    <property type="gene ID" value="Zm00001eb419350"/>
</dbReference>
<dbReference type="InParanoid" id="A0A804RLD3"/>
<reference evidence="2" key="2">
    <citation type="submission" date="2019-07" db="EMBL/GenBank/DDBJ databases">
        <authorList>
            <person name="Seetharam A."/>
            <person name="Woodhouse M."/>
            <person name="Cannon E."/>
        </authorList>
    </citation>
    <scope>NUCLEOTIDE SEQUENCE [LARGE SCALE GENOMIC DNA]</scope>
    <source>
        <strain evidence="2">cv. B73</strain>
    </source>
</reference>
<evidence type="ECO:0000256" key="1">
    <source>
        <dbReference type="SAM" id="MobiDB-lite"/>
    </source>
</evidence>
<evidence type="ECO:0000313" key="2">
    <source>
        <dbReference type="EnsemblPlants" id="Zm00001eb419350_P001"/>
    </source>
</evidence>
<feature type="region of interest" description="Disordered" evidence="1">
    <location>
        <begin position="29"/>
        <end position="58"/>
    </location>
</feature>